<accession>A0A401ZX97</accession>
<keyword evidence="1" id="KW-1133">Transmembrane helix</keyword>
<proteinExistence type="predicted"/>
<dbReference type="AlphaFoldDB" id="A0A401ZX97"/>
<protein>
    <recommendedName>
        <fullName evidence="4">CvpA family protein</fullName>
    </recommendedName>
</protein>
<sequence length="627" mass="67937">MIIFLLALIGALIVMAILSIGRLSFGRQDRFDSRKFGSWFLAYFIFNYVFCLAILYFGLPALTGPFWGWQWVAWPLFISSIVNLFTSGVTGVNALATGIGTLSNARRSLSATGSRRGIAAGLFGLLMVALLGVVATVFITIFTTWFDVNAKALAAIPNVRTETTASLPQTDPNHIVLVSESVASYKGQQVLGSTGQNLGSAYNIDPASYSLQSINHHLYYVAQLSYNNFFVNLSHPTTPGFVMVDAEDPQQPPQLHTEPQAAIKYLPGAIFNQDLLRYVYLSGYTYGNLVDPTLELDDSLHPYWTISLMQPSRGYTGNTLSEVLLVNANTGEIKKYAPQNVPAWVDRVMPSETVSQYLQWWGLYSNAPWFNPSGAGQQSPSGSPELLYNNADQPVWLLPMTSASANDNSSTGIFLFDTHKNQATFYAKTAGLGIGDNVQSTFQSTRANIRNYKVASVQLYQIYNTPTWVAIYVQTTSSGDIFQAVGLVNARELNGGNVQFESSLSAALADYQQWLLQPGNTDNGGNISGSTKGPQTVTGKVQRISSITQGSNTVYYLKLDDQGTIFTANLNLSPKLPLVQPGDTVTVTFSNNGGSVINVSAIDDTDITIGAVGTPGATPTRTALPGR</sequence>
<name>A0A401ZX97_9CHLR</name>
<evidence type="ECO:0000256" key="1">
    <source>
        <dbReference type="SAM" id="Phobius"/>
    </source>
</evidence>
<feature type="transmembrane region" description="Helical" evidence="1">
    <location>
        <begin position="71"/>
        <end position="96"/>
    </location>
</feature>
<keyword evidence="1" id="KW-0472">Membrane</keyword>
<organism evidence="2 3">
    <name type="scientific">Tengunoibacter tsumagoiensis</name>
    <dbReference type="NCBI Taxonomy" id="2014871"/>
    <lineage>
        <taxon>Bacteria</taxon>
        <taxon>Bacillati</taxon>
        <taxon>Chloroflexota</taxon>
        <taxon>Ktedonobacteria</taxon>
        <taxon>Ktedonobacterales</taxon>
        <taxon>Dictyobacteraceae</taxon>
        <taxon>Tengunoibacter</taxon>
    </lineage>
</organism>
<dbReference type="RefSeq" id="WP_126579181.1">
    <property type="nucleotide sequence ID" value="NZ_BIFR01000001.1"/>
</dbReference>
<keyword evidence="1" id="KW-0812">Transmembrane</keyword>
<feature type="transmembrane region" description="Helical" evidence="1">
    <location>
        <begin position="117"/>
        <end position="146"/>
    </location>
</feature>
<dbReference type="EMBL" id="BIFR01000001">
    <property type="protein sequence ID" value="GCE11469.1"/>
    <property type="molecule type" value="Genomic_DNA"/>
</dbReference>
<feature type="transmembrane region" description="Helical" evidence="1">
    <location>
        <begin position="37"/>
        <end position="59"/>
    </location>
</feature>
<gene>
    <name evidence="2" type="ORF">KTT_13280</name>
</gene>
<evidence type="ECO:0008006" key="4">
    <source>
        <dbReference type="Google" id="ProtNLM"/>
    </source>
</evidence>
<evidence type="ECO:0000313" key="2">
    <source>
        <dbReference type="EMBL" id="GCE11469.1"/>
    </source>
</evidence>
<evidence type="ECO:0000313" key="3">
    <source>
        <dbReference type="Proteomes" id="UP000287352"/>
    </source>
</evidence>
<comment type="caution">
    <text evidence="2">The sequence shown here is derived from an EMBL/GenBank/DDBJ whole genome shotgun (WGS) entry which is preliminary data.</text>
</comment>
<feature type="transmembrane region" description="Helical" evidence="1">
    <location>
        <begin position="6"/>
        <end position="25"/>
    </location>
</feature>
<dbReference type="OrthoDB" id="3169575at2"/>
<keyword evidence="3" id="KW-1185">Reference proteome</keyword>
<dbReference type="Proteomes" id="UP000287352">
    <property type="component" value="Unassembled WGS sequence"/>
</dbReference>
<reference evidence="3" key="1">
    <citation type="submission" date="2018-12" db="EMBL/GenBank/DDBJ databases">
        <title>Tengunoibacter tsumagoiensis gen. nov., sp. nov., Dictyobacter kobayashii sp. nov., D. alpinus sp. nov., and D. joshuensis sp. nov. and description of Dictyobacteraceae fam. nov. within the order Ktedonobacterales isolated from Tengu-no-mugimeshi.</title>
        <authorList>
            <person name="Wang C.M."/>
            <person name="Zheng Y."/>
            <person name="Sakai Y."/>
            <person name="Toyoda A."/>
            <person name="Minakuchi Y."/>
            <person name="Abe K."/>
            <person name="Yokota A."/>
            <person name="Yabe S."/>
        </authorList>
    </citation>
    <scope>NUCLEOTIDE SEQUENCE [LARGE SCALE GENOMIC DNA]</scope>
    <source>
        <strain evidence="3">Uno3</strain>
    </source>
</reference>